<keyword evidence="1" id="KW-1133">Transmembrane helix</keyword>
<dbReference type="EMBL" id="BSRA01000013">
    <property type="protein sequence ID" value="GLV14523.1"/>
    <property type="molecule type" value="Genomic_DNA"/>
</dbReference>
<evidence type="ECO:0000313" key="3">
    <source>
        <dbReference type="Proteomes" id="UP001157137"/>
    </source>
</evidence>
<dbReference type="Proteomes" id="UP001157137">
    <property type="component" value="Unassembled WGS sequence"/>
</dbReference>
<sequence length="106" mass="11940">MPRFGLWRRGWFVFVAWLASLVPSILVGSVAWIEEVRWTCKFVNELLHPVRQFRSWGLWHGSHLLRSPAYSQSAVGEQAMAYGCEGSKQSSAGIAQLVGYKADQAE</sequence>
<name>A0AA37U201_9BACL</name>
<proteinExistence type="predicted"/>
<dbReference type="AlphaFoldDB" id="A0AA37U201"/>
<feature type="transmembrane region" description="Helical" evidence="1">
    <location>
        <begin position="12"/>
        <end position="33"/>
    </location>
</feature>
<comment type="caution">
    <text evidence="2">The sequence shown here is derived from an EMBL/GenBank/DDBJ whole genome shotgun (WGS) entry which is preliminary data.</text>
</comment>
<gene>
    <name evidence="2" type="ORF">Heshes_22070</name>
</gene>
<keyword evidence="1" id="KW-0812">Transmembrane</keyword>
<keyword evidence="1" id="KW-0472">Membrane</keyword>
<evidence type="ECO:0000256" key="1">
    <source>
        <dbReference type="SAM" id="Phobius"/>
    </source>
</evidence>
<organism evidence="2 3">
    <name type="scientific">Alicyclobacillus hesperidum</name>
    <dbReference type="NCBI Taxonomy" id="89784"/>
    <lineage>
        <taxon>Bacteria</taxon>
        <taxon>Bacillati</taxon>
        <taxon>Bacillota</taxon>
        <taxon>Bacilli</taxon>
        <taxon>Bacillales</taxon>
        <taxon>Alicyclobacillaceae</taxon>
        <taxon>Alicyclobacillus</taxon>
    </lineage>
</organism>
<protein>
    <submittedName>
        <fullName evidence="2">Uncharacterized protein</fullName>
    </submittedName>
</protein>
<evidence type="ECO:0000313" key="2">
    <source>
        <dbReference type="EMBL" id="GLV14523.1"/>
    </source>
</evidence>
<accession>A0AA37U201</accession>
<reference evidence="2" key="1">
    <citation type="submission" date="2023-02" db="EMBL/GenBank/DDBJ databases">
        <title>Proposal of a novel subspecies: Alicyclobacillus hesperidum subspecies aegle.</title>
        <authorList>
            <person name="Goto K."/>
            <person name="Fujii T."/>
            <person name="Yasui K."/>
            <person name="Mochida K."/>
            <person name="Kato-Tanaka Y."/>
            <person name="Morohoshi S."/>
            <person name="An S.Y."/>
            <person name="Kasai H."/>
            <person name="Yokota A."/>
        </authorList>
    </citation>
    <scope>NUCLEOTIDE SEQUENCE</scope>
    <source>
        <strain evidence="2">DSM 12766</strain>
    </source>
</reference>